<reference evidence="2" key="1">
    <citation type="submission" date="2014-09" db="EMBL/GenBank/DDBJ databases">
        <authorList>
            <person name="Magalhaes I.L.F."/>
            <person name="Oliveira U."/>
            <person name="Santos F.R."/>
            <person name="Vidigal T.H.D.A."/>
            <person name="Brescovit A.D."/>
            <person name="Santos A.J."/>
        </authorList>
    </citation>
    <scope>NUCLEOTIDE SEQUENCE</scope>
    <source>
        <tissue evidence="2">Shoot tissue taken approximately 20 cm above the soil surface</tissue>
    </source>
</reference>
<accession>A0A0A8ZFM3</accession>
<dbReference type="EMBL" id="GBRH01259701">
    <property type="protein sequence ID" value="JAD38194.1"/>
    <property type="molecule type" value="Transcribed_RNA"/>
</dbReference>
<keyword evidence="1" id="KW-1133">Transmembrane helix</keyword>
<reference evidence="2" key="2">
    <citation type="journal article" date="2015" name="Data Brief">
        <title>Shoot transcriptome of the giant reed, Arundo donax.</title>
        <authorList>
            <person name="Barrero R.A."/>
            <person name="Guerrero F.D."/>
            <person name="Moolhuijzen P."/>
            <person name="Goolsby J.A."/>
            <person name="Tidwell J."/>
            <person name="Bellgard S.E."/>
            <person name="Bellgard M.I."/>
        </authorList>
    </citation>
    <scope>NUCLEOTIDE SEQUENCE</scope>
    <source>
        <tissue evidence="2">Shoot tissue taken approximately 20 cm above the soil surface</tissue>
    </source>
</reference>
<keyword evidence="1" id="KW-0472">Membrane</keyword>
<proteinExistence type="predicted"/>
<feature type="transmembrane region" description="Helical" evidence="1">
    <location>
        <begin position="22"/>
        <end position="44"/>
    </location>
</feature>
<keyword evidence="1" id="KW-0812">Transmembrane</keyword>
<protein>
    <submittedName>
        <fullName evidence="2">Uncharacterized protein</fullName>
    </submittedName>
</protein>
<name>A0A0A8ZFM3_ARUDO</name>
<sequence>MCIQPLKPICNGKITQNFAWNFIPALIPAGITKVTFFFILIIFIEKHAIVITNINFHIWHTKTL</sequence>
<evidence type="ECO:0000256" key="1">
    <source>
        <dbReference type="SAM" id="Phobius"/>
    </source>
</evidence>
<evidence type="ECO:0000313" key="2">
    <source>
        <dbReference type="EMBL" id="JAD38194.1"/>
    </source>
</evidence>
<organism evidence="2">
    <name type="scientific">Arundo donax</name>
    <name type="common">Giant reed</name>
    <name type="synonym">Donax arundinaceus</name>
    <dbReference type="NCBI Taxonomy" id="35708"/>
    <lineage>
        <taxon>Eukaryota</taxon>
        <taxon>Viridiplantae</taxon>
        <taxon>Streptophyta</taxon>
        <taxon>Embryophyta</taxon>
        <taxon>Tracheophyta</taxon>
        <taxon>Spermatophyta</taxon>
        <taxon>Magnoliopsida</taxon>
        <taxon>Liliopsida</taxon>
        <taxon>Poales</taxon>
        <taxon>Poaceae</taxon>
        <taxon>PACMAD clade</taxon>
        <taxon>Arundinoideae</taxon>
        <taxon>Arundineae</taxon>
        <taxon>Arundo</taxon>
    </lineage>
</organism>
<dbReference type="AlphaFoldDB" id="A0A0A8ZFM3"/>